<comment type="caution">
    <text evidence="1">The sequence shown here is derived from an EMBL/GenBank/DDBJ whole genome shotgun (WGS) entry which is preliminary data.</text>
</comment>
<dbReference type="EMBL" id="LJQD01000431">
    <property type="protein sequence ID" value="KPW91822.1"/>
    <property type="molecule type" value="Genomic_DNA"/>
</dbReference>
<proteinExistence type="predicted"/>
<dbReference type="PATRIC" id="fig|264450.4.peg.3267"/>
<evidence type="ECO:0000313" key="2">
    <source>
        <dbReference type="Proteomes" id="UP000050381"/>
    </source>
</evidence>
<evidence type="ECO:0000313" key="1">
    <source>
        <dbReference type="EMBL" id="KPW91822.1"/>
    </source>
</evidence>
<dbReference type="Proteomes" id="UP000050381">
    <property type="component" value="Unassembled WGS sequence"/>
</dbReference>
<name>A0A0N8R4A2_PSESX</name>
<accession>A0A0N8R4A2</accession>
<reference evidence="1 2" key="1">
    <citation type="submission" date="2015-09" db="EMBL/GenBank/DDBJ databases">
        <title>Genome announcement of multiple Pseudomonas syringae strains.</title>
        <authorList>
            <person name="Thakur S."/>
            <person name="Wang P.W."/>
            <person name="Gong Y."/>
            <person name="Weir B.S."/>
            <person name="Guttman D.S."/>
        </authorList>
    </citation>
    <scope>NUCLEOTIDE SEQUENCE [LARGE SCALE GENOMIC DNA]</scope>
    <source>
        <strain evidence="1 2">ICMP9419</strain>
    </source>
</reference>
<gene>
    <name evidence="1" type="ORF">ALO79_02725</name>
</gene>
<protein>
    <submittedName>
        <fullName evidence="1">Uncharacterized protein</fullName>
    </submittedName>
</protein>
<sequence length="40" mass="4342">MQPMMRESDVSSAFVAPQFPGGLKAAAVDHRMLPQLIRSA</sequence>
<dbReference type="AlphaFoldDB" id="A0A0N8R4A2"/>
<organism evidence="1 2">
    <name type="scientific">Pseudomonas syringae pv. castaneae</name>
    <dbReference type="NCBI Taxonomy" id="264450"/>
    <lineage>
        <taxon>Bacteria</taxon>
        <taxon>Pseudomonadati</taxon>
        <taxon>Pseudomonadota</taxon>
        <taxon>Gammaproteobacteria</taxon>
        <taxon>Pseudomonadales</taxon>
        <taxon>Pseudomonadaceae</taxon>
        <taxon>Pseudomonas</taxon>
        <taxon>Pseudomonas syringae</taxon>
    </lineage>
</organism>